<sequence length="605" mass="67846">MVFQWTVLTLLTLLIIYHHVIYTGLMIWLGRRAPKAPLSPEASDEKNKAHEPSPLPIIALVMPAHNEEGCIEAKLANILMLDYPPEKLSVWICCDGCSDDTANIIKRWQPQFKKAGVELHCKDEADNQGKVARINQLMQLAKEQAELIALSDISALLSVDALQQAAISFLNPQTGAVTCSYLLAEATSGEQQYWQWQNNIRRAESNLGNVMGGNGAFYMMRAGLFSPLPADTINDDFMLPMMVIKQGYQVQFNQFINSVELTPSDDEQNYQRRQRIGAGNLQQLIRCRFVFKNSHHGARWLFASGKGLRTLMPFILLAYLLLSVLMAVQGSLTALGLVALQTAGYLLALLPTVGIHTRLTDKLHYFIGGYAASLLGMLRYLAGQFRQGWRHLPPLISYQSQSTLLFKRASDILLGSFGLILTLPLWPIIAVLIRLDSPGSAFYRQLRVGRISEEQVELFEVIKFRTMSNNAESNSGAVWASANDPRITRIGRFLRATRLDELPQFINVIKGEMSLIGPRPERPELCGDLQNALPYYLERTAGLKPGITGLAQVNQGYDNNLDDVKNKIAWDHAYALALSSPIQWIKMDLYIMFKTIYIMVCKRGQ</sequence>
<dbReference type="InterPro" id="IPR029044">
    <property type="entry name" value="Nucleotide-diphossugar_trans"/>
</dbReference>
<accession>L8J5J5</accession>
<keyword evidence="4" id="KW-0808">Transferase</keyword>
<feature type="transmembrane region" description="Helical" evidence="2">
    <location>
        <begin position="334"/>
        <end position="353"/>
    </location>
</feature>
<feature type="transmembrane region" description="Helical" evidence="2">
    <location>
        <begin position="6"/>
        <end position="29"/>
    </location>
</feature>
<comment type="caution">
    <text evidence="4">The sequence shown here is derived from an EMBL/GenBank/DDBJ whole genome shotgun (WGS) entry which is preliminary data.</text>
</comment>
<proteinExistence type="inferred from homology"/>
<feature type="transmembrane region" description="Helical" evidence="2">
    <location>
        <begin position="308"/>
        <end position="328"/>
    </location>
</feature>
<reference evidence="4 5" key="1">
    <citation type="submission" date="2012-12" db="EMBL/GenBank/DDBJ databases">
        <title>Genome Assembly of Photobacterium sp. AK15.</title>
        <authorList>
            <person name="Khatri I."/>
            <person name="Vaidya B."/>
            <person name="Srinivas T.N.R."/>
            <person name="Subramanian S."/>
            <person name="Pinnaka A."/>
        </authorList>
    </citation>
    <scope>NUCLEOTIDE SEQUENCE [LARGE SCALE GENOMIC DNA]</scope>
    <source>
        <strain evidence="4 5">AK15</strain>
    </source>
</reference>
<name>L8J5J5_9GAMM</name>
<feature type="transmembrane region" description="Helical" evidence="2">
    <location>
        <begin position="412"/>
        <end position="435"/>
    </location>
</feature>
<dbReference type="AlphaFoldDB" id="L8J5J5"/>
<organism evidence="4 5">
    <name type="scientific">Photobacterium marinum</name>
    <dbReference type="NCBI Taxonomy" id="1056511"/>
    <lineage>
        <taxon>Bacteria</taxon>
        <taxon>Pseudomonadati</taxon>
        <taxon>Pseudomonadota</taxon>
        <taxon>Gammaproteobacteria</taxon>
        <taxon>Vibrionales</taxon>
        <taxon>Vibrionaceae</taxon>
        <taxon>Photobacterium</taxon>
    </lineage>
</organism>
<dbReference type="PANTHER" id="PTHR30576">
    <property type="entry name" value="COLANIC BIOSYNTHESIS UDP-GLUCOSE LIPID CARRIER TRANSFERASE"/>
    <property type="match status" value="1"/>
</dbReference>
<keyword evidence="2" id="KW-0812">Transmembrane</keyword>
<dbReference type="OrthoDB" id="9766971at2"/>
<evidence type="ECO:0000256" key="2">
    <source>
        <dbReference type="SAM" id="Phobius"/>
    </source>
</evidence>
<evidence type="ECO:0000313" key="5">
    <source>
        <dbReference type="Proteomes" id="UP000011134"/>
    </source>
</evidence>
<dbReference type="Proteomes" id="UP000011134">
    <property type="component" value="Unassembled WGS sequence"/>
</dbReference>
<keyword evidence="2" id="KW-1133">Transmembrane helix</keyword>
<dbReference type="RefSeq" id="WP_007468794.1">
    <property type="nucleotide sequence ID" value="NZ_AMZO01000032.1"/>
</dbReference>
<dbReference type="SUPFAM" id="SSF53448">
    <property type="entry name" value="Nucleotide-diphospho-sugar transferases"/>
    <property type="match status" value="1"/>
</dbReference>
<evidence type="ECO:0000313" key="4">
    <source>
        <dbReference type="EMBL" id="ELR64125.1"/>
    </source>
</evidence>
<dbReference type="CDD" id="cd06439">
    <property type="entry name" value="CESA_like_1"/>
    <property type="match status" value="1"/>
</dbReference>
<dbReference type="Pfam" id="PF02397">
    <property type="entry name" value="Bac_transf"/>
    <property type="match status" value="1"/>
</dbReference>
<evidence type="ECO:0000256" key="1">
    <source>
        <dbReference type="ARBA" id="ARBA00006464"/>
    </source>
</evidence>
<gene>
    <name evidence="4" type="ORF">C942_02945</name>
</gene>
<protein>
    <submittedName>
        <fullName evidence="4">Sugar transferase SypR involved in lipopolysaccharide synthesis</fullName>
    </submittedName>
</protein>
<dbReference type="PATRIC" id="fig|1056511.3.peg.3869"/>
<dbReference type="EMBL" id="AMZO01000032">
    <property type="protein sequence ID" value="ELR64125.1"/>
    <property type="molecule type" value="Genomic_DNA"/>
</dbReference>
<dbReference type="Gene3D" id="3.90.550.10">
    <property type="entry name" value="Spore Coat Polysaccharide Biosynthesis Protein SpsA, Chain A"/>
    <property type="match status" value="1"/>
</dbReference>
<comment type="similarity">
    <text evidence="1">Belongs to the bacterial sugar transferase family.</text>
</comment>
<dbReference type="GO" id="GO:0016780">
    <property type="term" value="F:phosphotransferase activity, for other substituted phosphate groups"/>
    <property type="evidence" value="ECO:0007669"/>
    <property type="project" value="TreeGrafter"/>
</dbReference>
<keyword evidence="2" id="KW-0472">Membrane</keyword>
<evidence type="ECO:0000259" key="3">
    <source>
        <dbReference type="Pfam" id="PF02397"/>
    </source>
</evidence>
<dbReference type="PANTHER" id="PTHR30576:SF0">
    <property type="entry name" value="UNDECAPRENYL-PHOSPHATE N-ACETYLGALACTOSAMINYL 1-PHOSPHATE TRANSFERASE-RELATED"/>
    <property type="match status" value="1"/>
</dbReference>
<keyword evidence="5" id="KW-1185">Reference proteome</keyword>
<dbReference type="InterPro" id="IPR003362">
    <property type="entry name" value="Bact_transf"/>
</dbReference>
<feature type="domain" description="Bacterial sugar transferase" evidence="3">
    <location>
        <begin position="407"/>
        <end position="600"/>
    </location>
</feature>
<feature type="transmembrane region" description="Helical" evidence="2">
    <location>
        <begin position="365"/>
        <end position="382"/>
    </location>
</feature>
<dbReference type="Pfam" id="PF13641">
    <property type="entry name" value="Glyco_tranf_2_3"/>
    <property type="match status" value="1"/>
</dbReference>